<accession>A0A5C1Q8B0</accession>
<sequence>MNIIFDLGGVVFNWDPNNLIKRLNFEKEEEKLLKQFLFNSEDWIKLDQGIIYRDEVVKKCSIMSGLSATTINRVFDAVPTELTVKKEMVQLIQELKSKNYSLYVLSNMHKEFAEYLIKNYSFWDNFTQITFSCDVKMVKPNIDIYKSLLEVNKINASDSIFIDDTVVNIEAANSLGLDGILFSSVDQIRDELKIRGVK</sequence>
<dbReference type="SFLD" id="SFLDS00003">
    <property type="entry name" value="Haloacid_Dehalogenase"/>
    <property type="match status" value="1"/>
</dbReference>
<dbReference type="InterPro" id="IPR006439">
    <property type="entry name" value="HAD-SF_hydro_IA"/>
</dbReference>
<evidence type="ECO:0000313" key="1">
    <source>
        <dbReference type="EMBL" id="QEN04285.1"/>
    </source>
</evidence>
<proteinExistence type="predicted"/>
<dbReference type="EMBL" id="CP035807">
    <property type="protein sequence ID" value="QEN04285.1"/>
    <property type="molecule type" value="Genomic_DNA"/>
</dbReference>
<dbReference type="RefSeq" id="WP_149567533.1">
    <property type="nucleotide sequence ID" value="NZ_CP035807.1"/>
</dbReference>
<dbReference type="Gene3D" id="3.40.50.1000">
    <property type="entry name" value="HAD superfamily/HAD-like"/>
    <property type="match status" value="1"/>
</dbReference>
<dbReference type="AlphaFoldDB" id="A0A5C1Q8B0"/>
<evidence type="ECO:0000313" key="2">
    <source>
        <dbReference type="Proteomes" id="UP000323824"/>
    </source>
</evidence>
<reference evidence="1 2" key="1">
    <citation type="submission" date="2019-02" db="EMBL/GenBank/DDBJ databases">
        <authorList>
            <person name="Fomenkov A."/>
            <person name="Dubinina G."/>
            <person name="Grabovich M."/>
            <person name="Vincze T."/>
            <person name="Roberts R.J."/>
        </authorList>
    </citation>
    <scope>NUCLEOTIDE SEQUENCE [LARGE SCALE GENOMIC DNA]</scope>
    <source>
        <strain evidence="1 2">P</strain>
    </source>
</reference>
<dbReference type="InterPro" id="IPR023214">
    <property type="entry name" value="HAD_sf"/>
</dbReference>
<dbReference type="PRINTS" id="PR00413">
    <property type="entry name" value="HADHALOGNASE"/>
</dbReference>
<dbReference type="Proteomes" id="UP000323824">
    <property type="component" value="Chromosome"/>
</dbReference>
<dbReference type="Gene3D" id="1.10.150.240">
    <property type="entry name" value="Putative phosphatase, domain 2"/>
    <property type="match status" value="1"/>
</dbReference>
<name>A0A5C1Q8B0_9SPIO</name>
<dbReference type="InterPro" id="IPR023198">
    <property type="entry name" value="PGP-like_dom2"/>
</dbReference>
<reference evidence="1 2" key="2">
    <citation type="submission" date="2019-09" db="EMBL/GenBank/DDBJ databases">
        <title>Complete Genome Sequence and Methylome Analysis of free living Spirochaetas.</title>
        <authorList>
            <person name="Leshcheva N."/>
            <person name="Mikheeva N."/>
        </authorList>
    </citation>
    <scope>NUCLEOTIDE SEQUENCE [LARGE SCALE GENOMIC DNA]</scope>
    <source>
        <strain evidence="1 2">P</strain>
    </source>
</reference>
<dbReference type="PANTHER" id="PTHR43611">
    <property type="entry name" value="ALPHA-D-GLUCOSE 1-PHOSPHATE PHOSPHATASE"/>
    <property type="match status" value="1"/>
</dbReference>
<dbReference type="KEGG" id="sper:EW093_06075"/>
<dbReference type="SUPFAM" id="SSF56784">
    <property type="entry name" value="HAD-like"/>
    <property type="match status" value="1"/>
</dbReference>
<organism evidence="1 2">
    <name type="scientific">Thiospirochaeta perfilievii</name>
    <dbReference type="NCBI Taxonomy" id="252967"/>
    <lineage>
        <taxon>Bacteria</taxon>
        <taxon>Pseudomonadati</taxon>
        <taxon>Spirochaetota</taxon>
        <taxon>Spirochaetia</taxon>
        <taxon>Spirochaetales</taxon>
        <taxon>Spirochaetaceae</taxon>
        <taxon>Thiospirochaeta</taxon>
    </lineage>
</organism>
<dbReference type="SFLD" id="SFLDG01129">
    <property type="entry name" value="C1.5:_HAD__Beta-PGM__Phosphata"/>
    <property type="match status" value="1"/>
</dbReference>
<dbReference type="OrthoDB" id="9797415at2"/>
<dbReference type="PANTHER" id="PTHR43611:SF3">
    <property type="entry name" value="FLAVIN MONONUCLEOTIDE HYDROLASE 1, CHLOROPLATIC"/>
    <property type="match status" value="1"/>
</dbReference>
<gene>
    <name evidence="1" type="ORF">EW093_06075</name>
</gene>
<protein>
    <submittedName>
        <fullName evidence="1">HAD family phosphatase</fullName>
    </submittedName>
</protein>
<dbReference type="InterPro" id="IPR041492">
    <property type="entry name" value="HAD_2"/>
</dbReference>
<dbReference type="NCBIfam" id="TIGR01509">
    <property type="entry name" value="HAD-SF-IA-v3"/>
    <property type="match status" value="1"/>
</dbReference>
<dbReference type="Pfam" id="PF13419">
    <property type="entry name" value="HAD_2"/>
    <property type="match status" value="1"/>
</dbReference>
<dbReference type="InterPro" id="IPR036412">
    <property type="entry name" value="HAD-like_sf"/>
</dbReference>
<dbReference type="CDD" id="cd02603">
    <property type="entry name" value="HAD_sEH-N_like"/>
    <property type="match status" value="1"/>
</dbReference>
<keyword evidence="2" id="KW-1185">Reference proteome</keyword>